<evidence type="ECO:0000256" key="1">
    <source>
        <dbReference type="ARBA" id="ARBA00000135"/>
    </source>
</evidence>
<comment type="catalytic activity">
    <reaction evidence="2 8">
        <text>Release of an N-terminal amino acid, preferentially leucine, but not glutamic or aspartic acids.</text>
        <dbReference type="EC" id="3.4.11.10"/>
    </reaction>
</comment>
<protein>
    <recommendedName>
        <fullName evidence="8">Probable cytosol aminopeptidase</fullName>
        <ecNumber evidence="8">3.4.11.1</ecNumber>
    </recommendedName>
    <alternativeName>
        <fullName evidence="8">Leucine aminopeptidase</fullName>
        <shortName evidence="8">LAP</shortName>
        <ecNumber evidence="8">3.4.11.10</ecNumber>
    </alternativeName>
    <alternativeName>
        <fullName evidence="8">Leucyl aminopeptidase</fullName>
    </alternativeName>
</protein>
<dbReference type="PANTHER" id="PTHR11963:SF23">
    <property type="entry name" value="CYTOSOL AMINOPEPTIDASE"/>
    <property type="match status" value="1"/>
</dbReference>
<feature type="binding site" evidence="8">
    <location>
        <position position="287"/>
    </location>
    <ligand>
        <name>Mn(2+)</name>
        <dbReference type="ChEBI" id="CHEBI:29035"/>
        <label>2</label>
    </ligand>
</feature>
<dbReference type="InterPro" id="IPR008283">
    <property type="entry name" value="Peptidase_M17_N"/>
</dbReference>
<comment type="catalytic activity">
    <reaction evidence="1 8">
        <text>Release of an N-terminal amino acid, Xaa-|-Yaa-, in which Xaa is preferably Leu, but may be other amino acids including Pro although not Arg or Lys, and Yaa may be Pro. Amino acid amides and methyl esters are also readily hydrolyzed, but rates on arylamides are exceedingly low.</text>
        <dbReference type="EC" id="3.4.11.1"/>
    </reaction>
</comment>
<feature type="binding site" evidence="8">
    <location>
        <position position="348"/>
    </location>
    <ligand>
        <name>Mn(2+)</name>
        <dbReference type="ChEBI" id="CHEBI:29035"/>
        <label>1</label>
    </ligand>
</feature>
<feature type="domain" description="Cytosol aminopeptidase" evidence="9">
    <location>
        <begin position="344"/>
        <end position="351"/>
    </location>
</feature>
<dbReference type="Pfam" id="PF00883">
    <property type="entry name" value="Peptidase_M17"/>
    <property type="match status" value="1"/>
</dbReference>
<keyword evidence="8" id="KW-0479">Metal-binding</keyword>
<evidence type="ECO:0000256" key="6">
    <source>
        <dbReference type="ARBA" id="ARBA00022801"/>
    </source>
</evidence>
<dbReference type="Gene3D" id="3.40.220.10">
    <property type="entry name" value="Leucine Aminopeptidase, subunit E, domain 1"/>
    <property type="match status" value="1"/>
</dbReference>
<feature type="binding site" evidence="8">
    <location>
        <position position="269"/>
    </location>
    <ligand>
        <name>Mn(2+)</name>
        <dbReference type="ChEBI" id="CHEBI:29035"/>
        <label>1</label>
    </ligand>
</feature>
<proteinExistence type="inferred from homology"/>
<evidence type="ECO:0000256" key="8">
    <source>
        <dbReference type="HAMAP-Rule" id="MF_00181"/>
    </source>
</evidence>
<comment type="subcellular location">
    <subcellularLocation>
        <location evidence="8">Cytoplasm</location>
    </subcellularLocation>
</comment>
<dbReference type="PANTHER" id="PTHR11963">
    <property type="entry name" value="LEUCINE AMINOPEPTIDASE-RELATED"/>
    <property type="match status" value="1"/>
</dbReference>
<evidence type="ECO:0000313" key="10">
    <source>
        <dbReference type="EMBL" id="KIE44008.1"/>
    </source>
</evidence>
<dbReference type="Gene3D" id="3.40.630.10">
    <property type="entry name" value="Zn peptidases"/>
    <property type="match status" value="1"/>
</dbReference>
<evidence type="ECO:0000256" key="2">
    <source>
        <dbReference type="ARBA" id="ARBA00000967"/>
    </source>
</evidence>
<keyword evidence="8" id="KW-0963">Cytoplasm</keyword>
<evidence type="ECO:0000259" key="9">
    <source>
        <dbReference type="PROSITE" id="PS00631"/>
    </source>
</evidence>
<dbReference type="NCBIfam" id="NF002077">
    <property type="entry name" value="PRK00913.2-4"/>
    <property type="match status" value="1"/>
</dbReference>
<keyword evidence="6 8" id="KW-0378">Hydrolase</keyword>
<dbReference type="CDD" id="cd00433">
    <property type="entry name" value="Peptidase_M17"/>
    <property type="match status" value="1"/>
</dbReference>
<evidence type="ECO:0000313" key="11">
    <source>
        <dbReference type="Proteomes" id="UP000031433"/>
    </source>
</evidence>
<dbReference type="GO" id="GO:0030145">
    <property type="term" value="F:manganese ion binding"/>
    <property type="evidence" value="ECO:0007669"/>
    <property type="project" value="UniProtKB-UniRule"/>
</dbReference>
<feature type="binding site" evidence="8">
    <location>
        <position position="264"/>
    </location>
    <ligand>
        <name>Mn(2+)</name>
        <dbReference type="ChEBI" id="CHEBI:29035"/>
        <label>2</label>
    </ligand>
</feature>
<dbReference type="NCBIfam" id="NF002083">
    <property type="entry name" value="PRK00913.3-5"/>
    <property type="match status" value="1"/>
</dbReference>
<dbReference type="InterPro" id="IPR043472">
    <property type="entry name" value="Macro_dom-like"/>
</dbReference>
<evidence type="ECO:0000256" key="3">
    <source>
        <dbReference type="ARBA" id="ARBA00009528"/>
    </source>
</evidence>
<gene>
    <name evidence="8" type="primary">pepA</name>
    <name evidence="10" type="ORF">SE37_15960</name>
</gene>
<dbReference type="RefSeq" id="WP_039647878.1">
    <property type="nucleotide sequence ID" value="NZ_JXBL01000001.1"/>
</dbReference>
<dbReference type="HAMAP" id="MF_00181">
    <property type="entry name" value="Cytosol_peptidase_M17"/>
    <property type="match status" value="1"/>
</dbReference>
<keyword evidence="5 8" id="KW-0645">Protease</keyword>
<dbReference type="InterPro" id="IPR011356">
    <property type="entry name" value="Leucine_aapep/pepB"/>
</dbReference>
<dbReference type="NCBIfam" id="NF002074">
    <property type="entry name" value="PRK00913.1-4"/>
    <property type="match status" value="1"/>
</dbReference>
<dbReference type="SUPFAM" id="SSF53187">
    <property type="entry name" value="Zn-dependent exopeptidases"/>
    <property type="match status" value="1"/>
</dbReference>
<evidence type="ECO:0000256" key="7">
    <source>
        <dbReference type="ARBA" id="ARBA00023211"/>
    </source>
</evidence>
<dbReference type="InterPro" id="IPR023042">
    <property type="entry name" value="Peptidase_M17_leu_NH2_pept"/>
</dbReference>
<sequence length="496" mass="52210">MVISVEATDYTTFPCAALLVGCREDNPLDDPILARIDEILQGAIASLIQRREISGELNRVMVLHTLGRIPAERIVLVGLGNSGALTPERLRQAGGSTVKALKGAGVTRAASVVHRVAGVPPTSVADIAQGLSLGAYSFDNYKTKPDTTAAVAEIVSLFEPGADTADAERLLADDATICEAVSFARDLVSQPGNVATPLFLAEKALELSARLGIACTVLDRDEMERQGMGGILSVAKGSHQLPRFIVLDYRGGSADKRPTVLVGKGVTFDSGGISLKPREGMERMKDDMAGAAAVMGAVMAVAGLRLPVNVIGLVPAAENLPGGGAYKPGDIVRTMSGQTVEIVNTDAEGRMILSDALFYAQRFKPAAVIDLATLTGACLVALGSAASGIMGNDTALVKLLRRAGEATGERLWELPLWDEYGEIMKSDVADLKNAGGPHAGTITAAWFLQRFVGKSRWAHVDIAGTAWEEKGRPYQPKGATGVGVRLLVEYLKATVR</sequence>
<reference evidence="10 11" key="1">
    <citation type="submission" date="2015-01" db="EMBL/GenBank/DDBJ databases">
        <title>Genome sequence of the anaerobic bacterium Geobacter soli GSS01, a dissimilatory Fe(III) reducer from soil.</title>
        <authorList>
            <person name="Yang G."/>
            <person name="Zhou S."/>
        </authorList>
    </citation>
    <scope>NUCLEOTIDE SEQUENCE [LARGE SCALE GENOMIC DNA]</scope>
    <source>
        <strain evidence="10 11">GSS01</strain>
    </source>
</reference>
<evidence type="ECO:0000256" key="4">
    <source>
        <dbReference type="ARBA" id="ARBA00022438"/>
    </source>
</evidence>
<dbReference type="GO" id="GO:0070006">
    <property type="term" value="F:metalloaminopeptidase activity"/>
    <property type="evidence" value="ECO:0007669"/>
    <property type="project" value="InterPro"/>
</dbReference>
<keyword evidence="4 8" id="KW-0031">Aminopeptidase</keyword>
<feature type="binding site" evidence="8">
    <location>
        <position position="348"/>
    </location>
    <ligand>
        <name>Mn(2+)</name>
        <dbReference type="ChEBI" id="CHEBI:29035"/>
        <label>2</label>
    </ligand>
</feature>
<dbReference type="SUPFAM" id="SSF52949">
    <property type="entry name" value="Macro domain-like"/>
    <property type="match status" value="1"/>
</dbReference>
<dbReference type="GO" id="GO:0005737">
    <property type="term" value="C:cytoplasm"/>
    <property type="evidence" value="ECO:0007669"/>
    <property type="project" value="UniProtKB-SubCell"/>
</dbReference>
<dbReference type="EMBL" id="JXBL01000001">
    <property type="protein sequence ID" value="KIE44008.1"/>
    <property type="molecule type" value="Genomic_DNA"/>
</dbReference>
<feature type="binding site" evidence="8">
    <location>
        <position position="269"/>
    </location>
    <ligand>
        <name>Mn(2+)</name>
        <dbReference type="ChEBI" id="CHEBI:29035"/>
        <label>2</label>
    </ligand>
</feature>
<dbReference type="NCBIfam" id="NF002073">
    <property type="entry name" value="PRK00913.1-2"/>
    <property type="match status" value="1"/>
</dbReference>
<dbReference type="Proteomes" id="UP000031433">
    <property type="component" value="Unassembled WGS sequence"/>
</dbReference>
<feature type="active site" evidence="8">
    <location>
        <position position="350"/>
    </location>
</feature>
<dbReference type="AlphaFoldDB" id="A0A0C1TXE9"/>
<feature type="active site" evidence="8">
    <location>
        <position position="276"/>
    </location>
</feature>
<keyword evidence="7 8" id="KW-0464">Manganese</keyword>
<comment type="similarity">
    <text evidence="3 8">Belongs to the peptidase M17 family.</text>
</comment>
<organism evidence="10 11">
    <name type="scientific">Geobacter soli</name>
    <dbReference type="NCBI Taxonomy" id="1510391"/>
    <lineage>
        <taxon>Bacteria</taxon>
        <taxon>Pseudomonadati</taxon>
        <taxon>Thermodesulfobacteriota</taxon>
        <taxon>Desulfuromonadia</taxon>
        <taxon>Geobacterales</taxon>
        <taxon>Geobacteraceae</taxon>
        <taxon>Geobacter</taxon>
    </lineage>
</organism>
<comment type="function">
    <text evidence="8">Presumably involved in the processing and regular turnover of intracellular proteins. Catalyzes the removal of unsubstituted N-terminal amino acids from various peptides.</text>
</comment>
<dbReference type="InterPro" id="IPR000819">
    <property type="entry name" value="Peptidase_M17_C"/>
</dbReference>
<dbReference type="EC" id="3.4.11.1" evidence="8"/>
<keyword evidence="11" id="KW-1185">Reference proteome</keyword>
<dbReference type="GO" id="GO:0006508">
    <property type="term" value="P:proteolysis"/>
    <property type="evidence" value="ECO:0007669"/>
    <property type="project" value="UniProtKB-KW"/>
</dbReference>
<name>A0A0C1TXE9_9BACT</name>
<dbReference type="PROSITE" id="PS00631">
    <property type="entry name" value="CYTOSOL_AP"/>
    <property type="match status" value="1"/>
</dbReference>
<dbReference type="PRINTS" id="PR00481">
    <property type="entry name" value="LAMNOPPTDASE"/>
</dbReference>
<dbReference type="EC" id="3.4.11.10" evidence="8"/>
<dbReference type="Pfam" id="PF02789">
    <property type="entry name" value="Peptidase_M17_N"/>
    <property type="match status" value="1"/>
</dbReference>
<comment type="caution">
    <text evidence="10">The sequence shown here is derived from an EMBL/GenBank/DDBJ whole genome shotgun (WGS) entry which is preliminary data.</text>
</comment>
<comment type="cofactor">
    <cofactor evidence="8">
        <name>Mn(2+)</name>
        <dbReference type="ChEBI" id="CHEBI:29035"/>
    </cofactor>
    <text evidence="8">Binds 2 manganese ions per subunit.</text>
</comment>
<evidence type="ECO:0000256" key="5">
    <source>
        <dbReference type="ARBA" id="ARBA00022670"/>
    </source>
</evidence>
<feature type="binding site" evidence="8">
    <location>
        <position position="346"/>
    </location>
    <ligand>
        <name>Mn(2+)</name>
        <dbReference type="ChEBI" id="CHEBI:29035"/>
        <label>1</label>
    </ligand>
</feature>
<accession>A0A0C1TXE9</accession>